<sequence>MLESNQLDPYQYPPLPLPSSEVDLPSADGGTSHQHADFSFNHNFLSTNSPENPFAQEAHGMTSWTHSDTFQNGLDASMAIDSKNAENNPLNEYVVNNCSSYQTYPSTMEYPQPTFPSQLLSHASSSSSLDSFSSSQYTDIDPNRLLVQTIPTGEYRLCDSSFSSSLSLPLVDNKFDIHPLETSVHPRFQQQSQQCNQHPVSRGVPTGDVLNKPERRQHQPRLTLDTQNLGTGKITRSRSGSKSIPYNRLRADSVSVKSEVDEELVSLLSASTNYGSIRPWSAVTTNVIPDDVHKTIVHRRRISSNINFGHDAVNASPPRPVPSQKRRSGSLIHSNQLSQSGLQMHHLSLVLSGTAAERQETVTQDLMDKADEFKRVDNQCRQDKARILWVRRWLLLSYTSALGRTVSRQGLYHSYILSCEDYGIKPINSASFGKAVRAAYPGILTRRLGGRGNSKYHYMDIQPAVQIEAERLNAYGDSSGAWQVVSEDGSMDFQAFGQALDENMDTGDVDDSEEDEDSFTSWRVHIFAFPAMENVWLSPNSNHS</sequence>
<organism evidence="4 5">
    <name type="scientific">Kwoniella shivajii</name>
    <dbReference type="NCBI Taxonomy" id="564305"/>
    <lineage>
        <taxon>Eukaryota</taxon>
        <taxon>Fungi</taxon>
        <taxon>Dikarya</taxon>
        <taxon>Basidiomycota</taxon>
        <taxon>Agaricomycotina</taxon>
        <taxon>Tremellomycetes</taxon>
        <taxon>Tremellales</taxon>
        <taxon>Cryptococcaceae</taxon>
        <taxon>Kwoniella</taxon>
    </lineage>
</organism>
<protein>
    <recommendedName>
        <fullName evidence="3">RFX-type winged-helix domain-containing protein</fullName>
    </recommendedName>
</protein>
<dbReference type="PANTHER" id="PTHR12619">
    <property type="entry name" value="RFX TRANSCRIPTION FACTOR FAMILY"/>
    <property type="match status" value="1"/>
</dbReference>
<gene>
    <name evidence="4" type="ORF">IL334_006665</name>
</gene>
<dbReference type="RefSeq" id="XP_062794414.1">
    <property type="nucleotide sequence ID" value="XM_062938363.1"/>
</dbReference>
<evidence type="ECO:0000256" key="2">
    <source>
        <dbReference type="SAM" id="MobiDB-lite"/>
    </source>
</evidence>
<reference evidence="4 5" key="1">
    <citation type="submission" date="2024-01" db="EMBL/GenBank/DDBJ databases">
        <title>Comparative genomics of Cryptococcus and Kwoniella reveals pathogenesis evolution and contrasting modes of karyotype evolution via chromosome fusion or intercentromeric recombination.</title>
        <authorList>
            <person name="Coelho M.A."/>
            <person name="David-Palma M."/>
            <person name="Shea T."/>
            <person name="Bowers K."/>
            <person name="McGinley-Smith S."/>
            <person name="Mohammad A.W."/>
            <person name="Gnirke A."/>
            <person name="Yurkov A.M."/>
            <person name="Nowrousian M."/>
            <person name="Sun S."/>
            <person name="Cuomo C.A."/>
            <person name="Heitman J."/>
        </authorList>
    </citation>
    <scope>NUCLEOTIDE SEQUENCE [LARGE SCALE GENOMIC DNA]</scope>
    <source>
        <strain evidence="4">CBS 11374</strain>
    </source>
</reference>
<name>A0ABZ1D6X5_9TREE</name>
<feature type="region of interest" description="Disordered" evidence="2">
    <location>
        <begin position="1"/>
        <end position="33"/>
    </location>
</feature>
<dbReference type="EMBL" id="CP141889">
    <property type="protein sequence ID" value="WRT69675.1"/>
    <property type="molecule type" value="Genomic_DNA"/>
</dbReference>
<dbReference type="InterPro" id="IPR039779">
    <property type="entry name" value="RFX-like"/>
</dbReference>
<keyword evidence="5" id="KW-1185">Reference proteome</keyword>
<dbReference type="InterPro" id="IPR036390">
    <property type="entry name" value="WH_DNA-bd_sf"/>
</dbReference>
<feature type="domain" description="RFX-type winged-helix" evidence="3">
    <location>
        <begin position="390"/>
        <end position="469"/>
    </location>
</feature>
<dbReference type="PANTHER" id="PTHR12619:SF5">
    <property type="entry name" value="TRANSCRIPTION FACTOR RFX4"/>
    <property type="match status" value="1"/>
</dbReference>
<evidence type="ECO:0000259" key="3">
    <source>
        <dbReference type="PROSITE" id="PS51526"/>
    </source>
</evidence>
<feature type="region of interest" description="Disordered" evidence="2">
    <location>
        <begin position="193"/>
        <end position="222"/>
    </location>
</feature>
<dbReference type="SUPFAM" id="SSF46785">
    <property type="entry name" value="Winged helix' DNA-binding domain"/>
    <property type="match status" value="1"/>
</dbReference>
<dbReference type="InterPro" id="IPR036388">
    <property type="entry name" value="WH-like_DNA-bd_sf"/>
</dbReference>
<evidence type="ECO:0000313" key="4">
    <source>
        <dbReference type="EMBL" id="WRT69675.1"/>
    </source>
</evidence>
<keyword evidence="1" id="KW-0238">DNA-binding</keyword>
<accession>A0ABZ1D6X5</accession>
<proteinExistence type="predicted"/>
<dbReference type="GeneID" id="87958795"/>
<evidence type="ECO:0000313" key="5">
    <source>
        <dbReference type="Proteomes" id="UP001329825"/>
    </source>
</evidence>
<dbReference type="Pfam" id="PF02257">
    <property type="entry name" value="RFX_DNA_binding"/>
    <property type="match status" value="1"/>
</dbReference>
<dbReference type="InterPro" id="IPR003150">
    <property type="entry name" value="DNA-bd_RFX"/>
</dbReference>
<feature type="compositionally biased region" description="Low complexity" evidence="2">
    <location>
        <begin position="1"/>
        <end position="10"/>
    </location>
</feature>
<feature type="region of interest" description="Disordered" evidence="2">
    <location>
        <begin position="308"/>
        <end position="327"/>
    </location>
</feature>
<dbReference type="PROSITE" id="PS51526">
    <property type="entry name" value="RFX_DBD"/>
    <property type="match status" value="1"/>
</dbReference>
<dbReference type="Gene3D" id="1.10.10.10">
    <property type="entry name" value="Winged helix-like DNA-binding domain superfamily/Winged helix DNA-binding domain"/>
    <property type="match status" value="1"/>
</dbReference>
<dbReference type="Proteomes" id="UP001329825">
    <property type="component" value="Chromosome 9"/>
</dbReference>
<evidence type="ECO:0000256" key="1">
    <source>
        <dbReference type="ARBA" id="ARBA00023125"/>
    </source>
</evidence>